<keyword evidence="4" id="KW-1185">Reference proteome</keyword>
<evidence type="ECO:0000313" key="3">
    <source>
        <dbReference type="EMBL" id="KHS56174.1"/>
    </source>
</evidence>
<dbReference type="RefSeq" id="WP_039680803.1">
    <property type="nucleotide sequence ID" value="NZ_JWHR01000121.1"/>
</dbReference>
<proteinExistence type="inferred from homology"/>
<accession>A0A0B3VU73</accession>
<gene>
    <name evidence="3" type="ORF">QX51_15550</name>
</gene>
<feature type="domain" description="DnaB/C C-terminal" evidence="2">
    <location>
        <begin position="28"/>
        <end position="84"/>
    </location>
</feature>
<dbReference type="NCBIfam" id="TIGR01446">
    <property type="entry name" value="DnaD_dom"/>
    <property type="match status" value="1"/>
</dbReference>
<comment type="similarity">
    <text evidence="1">Belongs to the DnaB/DnaD family.</text>
</comment>
<evidence type="ECO:0000256" key="1">
    <source>
        <dbReference type="ARBA" id="ARBA00093462"/>
    </source>
</evidence>
<dbReference type="EMBL" id="JWHR01000121">
    <property type="protein sequence ID" value="KHS56174.1"/>
    <property type="molecule type" value="Genomic_DNA"/>
</dbReference>
<organism evidence="3 4">
    <name type="scientific">Terrisporobacter othiniensis</name>
    <dbReference type="NCBI Taxonomy" id="1577792"/>
    <lineage>
        <taxon>Bacteria</taxon>
        <taxon>Bacillati</taxon>
        <taxon>Bacillota</taxon>
        <taxon>Clostridia</taxon>
        <taxon>Peptostreptococcales</taxon>
        <taxon>Peptostreptococcaceae</taxon>
        <taxon>Terrisporobacter</taxon>
    </lineage>
</organism>
<comment type="caution">
    <text evidence="3">The sequence shown here is derived from an EMBL/GenBank/DDBJ whole genome shotgun (WGS) entry which is preliminary data.</text>
</comment>
<dbReference type="InterPro" id="IPR034829">
    <property type="entry name" value="DnaD-like_sf"/>
</dbReference>
<reference evidence="3 4" key="1">
    <citation type="submission" date="2014-12" db="EMBL/GenBank/DDBJ databases">
        <title>Draft genome sequence of Terrisporobacter sp. 08-306576, isolated from the blood culture of a bacteremia patient.</title>
        <authorList>
            <person name="Lund L.C."/>
            <person name="Sydenham T.V."/>
            <person name="Hogh S.V."/>
            <person name="Skov M.N."/>
            <person name="Kemp M."/>
            <person name="Justesen U.S."/>
        </authorList>
    </citation>
    <scope>NUCLEOTIDE SEQUENCE [LARGE SCALE GENOMIC DNA]</scope>
    <source>
        <strain evidence="3 4">08-306576</strain>
    </source>
</reference>
<dbReference type="Pfam" id="PF07261">
    <property type="entry name" value="DnaB_2"/>
    <property type="match status" value="1"/>
</dbReference>
<dbReference type="OrthoDB" id="1652900at2"/>
<name>A0A0B3VU73_9FIRM</name>
<dbReference type="AlphaFoldDB" id="A0A0B3VU73"/>
<dbReference type="Gene3D" id="1.10.10.630">
    <property type="entry name" value="DnaD domain-like"/>
    <property type="match status" value="1"/>
</dbReference>
<sequence length="138" mass="15843">MYNSVGINKHKILNAAAQEDPTYENYLRLAEWIKEISEKIDVELFKEALVICTDKGKLQFNFLKGIINNWLQKNVTSYEELKAFELQNRFTNSVSENNNNIQKTYKKGAGANVNNSFAGYAPDELEKILLESQKGKFD</sequence>
<evidence type="ECO:0000259" key="2">
    <source>
        <dbReference type="Pfam" id="PF07261"/>
    </source>
</evidence>
<dbReference type="Proteomes" id="UP000031189">
    <property type="component" value="Unassembled WGS sequence"/>
</dbReference>
<dbReference type="InterPro" id="IPR006343">
    <property type="entry name" value="DnaB/C_C"/>
</dbReference>
<protein>
    <recommendedName>
        <fullName evidence="2">DnaB/C C-terminal domain-containing protein</fullName>
    </recommendedName>
</protein>
<evidence type="ECO:0000313" key="4">
    <source>
        <dbReference type="Proteomes" id="UP000031189"/>
    </source>
</evidence>
<dbReference type="SUPFAM" id="SSF158499">
    <property type="entry name" value="DnaD domain-like"/>
    <property type="match status" value="1"/>
</dbReference>